<evidence type="ECO:0000313" key="2">
    <source>
        <dbReference type="EMBL" id="MED4129625.1"/>
    </source>
</evidence>
<accession>A0ABU6NN56</accession>
<organism evidence="2 3">
    <name type="scientific">Shouchella miscanthi</name>
    <dbReference type="NCBI Taxonomy" id="2598861"/>
    <lineage>
        <taxon>Bacteria</taxon>
        <taxon>Bacillati</taxon>
        <taxon>Bacillota</taxon>
        <taxon>Bacilli</taxon>
        <taxon>Bacillales</taxon>
        <taxon>Bacillaceae</taxon>
        <taxon>Shouchella</taxon>
    </lineage>
</organism>
<protein>
    <recommendedName>
        <fullName evidence="4">Lipoprotein</fullName>
    </recommendedName>
</protein>
<dbReference type="EMBL" id="JAROAS010000039">
    <property type="protein sequence ID" value="MED4129625.1"/>
    <property type="molecule type" value="Genomic_DNA"/>
</dbReference>
<reference evidence="2 3" key="1">
    <citation type="submission" date="2023-03" db="EMBL/GenBank/DDBJ databases">
        <title>Bacillus Genome Sequencing.</title>
        <authorList>
            <person name="Dunlap C."/>
        </authorList>
    </citation>
    <scope>NUCLEOTIDE SEQUENCE [LARGE SCALE GENOMIC DNA]</scope>
    <source>
        <strain evidence="2 3">B-4107</strain>
    </source>
</reference>
<dbReference type="RefSeq" id="WP_328238262.1">
    <property type="nucleotide sequence ID" value="NZ_JAROAS010000039.1"/>
</dbReference>
<sequence>MKFIKKKVLFFFLIVLAGCSVNDNEEESVADPLMNEIPTVSIYNADNEQMDSNSYAVCWNYCDEDNLAPVNESFEVQENNVQEEIATGETLEISLNYDSPHNISHQLITFDDSASMEKELSGETFEIEGQGDMQYAIITRFLNEDEETVGRLQTNFSVAIN</sequence>
<keyword evidence="3" id="KW-1185">Reference proteome</keyword>
<evidence type="ECO:0000313" key="3">
    <source>
        <dbReference type="Proteomes" id="UP001341820"/>
    </source>
</evidence>
<gene>
    <name evidence="2" type="ORF">P5F74_15935</name>
</gene>
<evidence type="ECO:0008006" key="4">
    <source>
        <dbReference type="Google" id="ProtNLM"/>
    </source>
</evidence>
<feature type="chain" id="PRO_5047456168" description="Lipoprotein" evidence="1">
    <location>
        <begin position="23"/>
        <end position="161"/>
    </location>
</feature>
<comment type="caution">
    <text evidence="2">The sequence shown here is derived from an EMBL/GenBank/DDBJ whole genome shotgun (WGS) entry which is preliminary data.</text>
</comment>
<feature type="signal peptide" evidence="1">
    <location>
        <begin position="1"/>
        <end position="22"/>
    </location>
</feature>
<evidence type="ECO:0000256" key="1">
    <source>
        <dbReference type="SAM" id="SignalP"/>
    </source>
</evidence>
<keyword evidence="1" id="KW-0732">Signal</keyword>
<dbReference type="Proteomes" id="UP001341820">
    <property type="component" value="Unassembled WGS sequence"/>
</dbReference>
<proteinExistence type="predicted"/>
<name>A0ABU6NN56_9BACI</name>
<dbReference type="PROSITE" id="PS51257">
    <property type="entry name" value="PROKAR_LIPOPROTEIN"/>
    <property type="match status" value="1"/>
</dbReference>